<accession>A0A9D4Q1F9</accession>
<evidence type="ECO:0000313" key="3">
    <source>
        <dbReference type="Proteomes" id="UP000821837"/>
    </source>
</evidence>
<reference evidence="2" key="2">
    <citation type="submission" date="2021-09" db="EMBL/GenBank/DDBJ databases">
        <authorList>
            <person name="Jia N."/>
            <person name="Wang J."/>
            <person name="Shi W."/>
            <person name="Du L."/>
            <person name="Sun Y."/>
            <person name="Zhan W."/>
            <person name="Jiang J."/>
            <person name="Wang Q."/>
            <person name="Zhang B."/>
            <person name="Ji P."/>
            <person name="Sakyi L.B."/>
            <person name="Cui X."/>
            <person name="Yuan T."/>
            <person name="Jiang B."/>
            <person name="Yang W."/>
            <person name="Lam T.T.-Y."/>
            <person name="Chang Q."/>
            <person name="Ding S."/>
            <person name="Wang X."/>
            <person name="Zhu J."/>
            <person name="Ruan X."/>
            <person name="Zhao L."/>
            <person name="Wei J."/>
            <person name="Que T."/>
            <person name="Du C."/>
            <person name="Cheng J."/>
            <person name="Dai P."/>
            <person name="Han X."/>
            <person name="Huang E."/>
            <person name="Gao Y."/>
            <person name="Liu J."/>
            <person name="Shao H."/>
            <person name="Ye R."/>
            <person name="Li L."/>
            <person name="Wei W."/>
            <person name="Wang X."/>
            <person name="Wang C."/>
            <person name="Huo Q."/>
            <person name="Li W."/>
            <person name="Guo W."/>
            <person name="Chen H."/>
            <person name="Chen S."/>
            <person name="Zhou L."/>
            <person name="Zhou L."/>
            <person name="Ni X."/>
            <person name="Tian J."/>
            <person name="Zhou Y."/>
            <person name="Sheng Y."/>
            <person name="Liu T."/>
            <person name="Pan Y."/>
            <person name="Xia L."/>
            <person name="Li J."/>
            <person name="Zhao F."/>
            <person name="Cao W."/>
        </authorList>
    </citation>
    <scope>NUCLEOTIDE SEQUENCE</scope>
    <source>
        <strain evidence="2">Rsan-2018</strain>
        <tissue evidence="2">Larvae</tissue>
    </source>
</reference>
<proteinExistence type="predicted"/>
<dbReference type="InterPro" id="IPR018979">
    <property type="entry name" value="FERM_N"/>
</dbReference>
<dbReference type="GO" id="GO:0005856">
    <property type="term" value="C:cytoskeleton"/>
    <property type="evidence" value="ECO:0007669"/>
    <property type="project" value="TreeGrafter"/>
</dbReference>
<reference evidence="2" key="1">
    <citation type="journal article" date="2020" name="Cell">
        <title>Large-Scale Comparative Analyses of Tick Genomes Elucidate Their Genetic Diversity and Vector Capacities.</title>
        <authorList>
            <consortium name="Tick Genome and Microbiome Consortium (TIGMIC)"/>
            <person name="Jia N."/>
            <person name="Wang J."/>
            <person name="Shi W."/>
            <person name="Du L."/>
            <person name="Sun Y."/>
            <person name="Zhan W."/>
            <person name="Jiang J.F."/>
            <person name="Wang Q."/>
            <person name="Zhang B."/>
            <person name="Ji P."/>
            <person name="Bell-Sakyi L."/>
            <person name="Cui X.M."/>
            <person name="Yuan T.T."/>
            <person name="Jiang B.G."/>
            <person name="Yang W.F."/>
            <person name="Lam T.T."/>
            <person name="Chang Q.C."/>
            <person name="Ding S.J."/>
            <person name="Wang X.J."/>
            <person name="Zhu J.G."/>
            <person name="Ruan X.D."/>
            <person name="Zhao L."/>
            <person name="Wei J.T."/>
            <person name="Ye R.Z."/>
            <person name="Que T.C."/>
            <person name="Du C.H."/>
            <person name="Zhou Y.H."/>
            <person name="Cheng J.X."/>
            <person name="Dai P.F."/>
            <person name="Guo W.B."/>
            <person name="Han X.H."/>
            <person name="Huang E.J."/>
            <person name="Li L.F."/>
            <person name="Wei W."/>
            <person name="Gao Y.C."/>
            <person name="Liu J.Z."/>
            <person name="Shao H.Z."/>
            <person name="Wang X."/>
            <person name="Wang C.C."/>
            <person name="Yang T.C."/>
            <person name="Huo Q.B."/>
            <person name="Li W."/>
            <person name="Chen H.Y."/>
            <person name="Chen S.E."/>
            <person name="Zhou L.G."/>
            <person name="Ni X.B."/>
            <person name="Tian J.H."/>
            <person name="Sheng Y."/>
            <person name="Liu T."/>
            <person name="Pan Y.S."/>
            <person name="Xia L.Y."/>
            <person name="Li J."/>
            <person name="Zhao F."/>
            <person name="Cao W.C."/>
        </authorList>
    </citation>
    <scope>NUCLEOTIDE SEQUENCE</scope>
    <source>
        <strain evidence="2">Rsan-2018</strain>
    </source>
</reference>
<dbReference type="AlphaFoldDB" id="A0A9D4Q1F9"/>
<protein>
    <recommendedName>
        <fullName evidence="1">FERM domain-containing protein</fullName>
    </recommendedName>
</protein>
<dbReference type="InterPro" id="IPR029071">
    <property type="entry name" value="Ubiquitin-like_domsf"/>
</dbReference>
<dbReference type="InterPro" id="IPR000299">
    <property type="entry name" value="FERM_domain"/>
</dbReference>
<dbReference type="GO" id="GO:0031032">
    <property type="term" value="P:actomyosin structure organization"/>
    <property type="evidence" value="ECO:0007669"/>
    <property type="project" value="TreeGrafter"/>
</dbReference>
<keyword evidence="3" id="KW-1185">Reference proteome</keyword>
<dbReference type="Pfam" id="PF09379">
    <property type="entry name" value="FERM_N"/>
    <property type="match status" value="1"/>
</dbReference>
<dbReference type="PANTHER" id="PTHR23280:SF4">
    <property type="entry name" value="BAND 4.1-LIKE PROTEIN 4A"/>
    <property type="match status" value="1"/>
</dbReference>
<dbReference type="EMBL" id="JABSTV010001249">
    <property type="protein sequence ID" value="KAH7962197.1"/>
    <property type="molecule type" value="Genomic_DNA"/>
</dbReference>
<sequence>MDRAFLYGMSSDAFPFQSTSRGQDLLDVVYKHLNLLETAYFGLRFVDTLAQTHWLDPNKKIHRQVKGMQTFTFYFGVKFYTPDPCKLLEEITRLEIPYGPIGTHAENGQIQAASKYSPDSSRHLCECQAGDTSDGLDSLMVLMVTVIYVTSPQFPFASHFNTSNGREPVSATLGRSKTEGSLLKFNKPFTTVYSKLWVQALPVIIH</sequence>
<dbReference type="SUPFAM" id="SSF54236">
    <property type="entry name" value="Ubiquitin-like"/>
    <property type="match status" value="1"/>
</dbReference>
<dbReference type="PROSITE" id="PS00660">
    <property type="entry name" value="FERM_1"/>
    <property type="match status" value="1"/>
</dbReference>
<gene>
    <name evidence="2" type="ORF">HPB52_014899</name>
</gene>
<dbReference type="Gene3D" id="3.10.20.90">
    <property type="entry name" value="Phosphatidylinositol 3-kinase Catalytic Subunit, Chain A, domain 1"/>
    <property type="match status" value="1"/>
</dbReference>
<dbReference type="InterPro" id="IPR019747">
    <property type="entry name" value="FERM_CS"/>
</dbReference>
<comment type="caution">
    <text evidence="2">The sequence shown here is derived from an EMBL/GenBank/DDBJ whole genome shotgun (WGS) entry which is preliminary data.</text>
</comment>
<dbReference type="PANTHER" id="PTHR23280">
    <property type="entry name" value="4.1 G PROTEIN"/>
    <property type="match status" value="1"/>
</dbReference>
<dbReference type="VEuPathDB" id="VectorBase:RSAN_053293"/>
<feature type="domain" description="FERM" evidence="1">
    <location>
        <begin position="1"/>
        <end position="206"/>
    </location>
</feature>
<organism evidence="2 3">
    <name type="scientific">Rhipicephalus sanguineus</name>
    <name type="common">Brown dog tick</name>
    <name type="synonym">Ixodes sanguineus</name>
    <dbReference type="NCBI Taxonomy" id="34632"/>
    <lineage>
        <taxon>Eukaryota</taxon>
        <taxon>Metazoa</taxon>
        <taxon>Ecdysozoa</taxon>
        <taxon>Arthropoda</taxon>
        <taxon>Chelicerata</taxon>
        <taxon>Arachnida</taxon>
        <taxon>Acari</taxon>
        <taxon>Parasitiformes</taxon>
        <taxon>Ixodida</taxon>
        <taxon>Ixodoidea</taxon>
        <taxon>Ixodidae</taxon>
        <taxon>Rhipicephalinae</taxon>
        <taxon>Rhipicephalus</taxon>
        <taxon>Rhipicephalus</taxon>
    </lineage>
</organism>
<evidence type="ECO:0000313" key="2">
    <source>
        <dbReference type="EMBL" id="KAH7962197.1"/>
    </source>
</evidence>
<dbReference type="PROSITE" id="PS50057">
    <property type="entry name" value="FERM_3"/>
    <property type="match status" value="1"/>
</dbReference>
<evidence type="ECO:0000259" key="1">
    <source>
        <dbReference type="PROSITE" id="PS50057"/>
    </source>
</evidence>
<name>A0A9D4Q1F9_RHISA</name>
<dbReference type="Proteomes" id="UP000821837">
    <property type="component" value="Chromosome 3"/>
</dbReference>